<reference evidence="1" key="2">
    <citation type="submission" date="2021-09" db="EMBL/GenBank/DDBJ databases">
        <authorList>
            <person name="Gilroy R."/>
        </authorList>
    </citation>
    <scope>NUCLEOTIDE SEQUENCE</scope>
    <source>
        <strain evidence="1">CHK171-7178</strain>
    </source>
</reference>
<dbReference type="Proteomes" id="UP000698173">
    <property type="component" value="Unassembled WGS sequence"/>
</dbReference>
<sequence>MIKTIPKKRILSVLIKSKRNDMYTKAKHFGLTHPIVVACSQELDLLLNRYQGIRTIQ</sequence>
<accession>A0A921FWT1</accession>
<comment type="caution">
    <text evidence="1">The sequence shown here is derived from an EMBL/GenBank/DDBJ whole genome shotgun (WGS) entry which is preliminary data.</text>
</comment>
<dbReference type="EMBL" id="DYWT01000022">
    <property type="protein sequence ID" value="HJF30407.1"/>
    <property type="molecule type" value="Genomic_DNA"/>
</dbReference>
<organism evidence="1 2">
    <name type="scientific">Sporosarcina psychrophila</name>
    <name type="common">Bacillus psychrophilus</name>
    <dbReference type="NCBI Taxonomy" id="1476"/>
    <lineage>
        <taxon>Bacteria</taxon>
        <taxon>Bacillati</taxon>
        <taxon>Bacillota</taxon>
        <taxon>Bacilli</taxon>
        <taxon>Bacillales</taxon>
        <taxon>Caryophanaceae</taxon>
        <taxon>Sporosarcina</taxon>
    </lineage>
</organism>
<proteinExistence type="predicted"/>
<dbReference type="GO" id="GO:0046983">
    <property type="term" value="F:protein dimerization activity"/>
    <property type="evidence" value="ECO:0007669"/>
    <property type="project" value="InterPro"/>
</dbReference>
<gene>
    <name evidence="1" type="ORF">K8V56_01350</name>
</gene>
<reference evidence="1" key="1">
    <citation type="journal article" date="2021" name="PeerJ">
        <title>Extensive microbial diversity within the chicken gut microbiome revealed by metagenomics and culture.</title>
        <authorList>
            <person name="Gilroy R."/>
            <person name="Ravi A."/>
            <person name="Getino M."/>
            <person name="Pursley I."/>
            <person name="Horton D.L."/>
            <person name="Alikhan N.F."/>
            <person name="Baker D."/>
            <person name="Gharbi K."/>
            <person name="Hall N."/>
            <person name="Watson M."/>
            <person name="Adriaenssens E.M."/>
            <person name="Foster-Nyarko E."/>
            <person name="Jarju S."/>
            <person name="Secka A."/>
            <person name="Antonio M."/>
            <person name="Oren A."/>
            <person name="Chaudhuri R.R."/>
            <person name="La Ragione R."/>
            <person name="Hildebrand F."/>
            <person name="Pallen M.J."/>
        </authorList>
    </citation>
    <scope>NUCLEOTIDE SEQUENCE</scope>
    <source>
        <strain evidence="1">CHK171-7178</strain>
    </source>
</reference>
<dbReference type="InterPro" id="IPR018540">
    <property type="entry name" value="Spo0E-like"/>
</dbReference>
<dbReference type="GO" id="GO:0043937">
    <property type="term" value="P:regulation of sporulation"/>
    <property type="evidence" value="ECO:0007669"/>
    <property type="project" value="InterPro"/>
</dbReference>
<dbReference type="Gene3D" id="4.10.280.10">
    <property type="entry name" value="Helix-loop-helix DNA-binding domain"/>
    <property type="match status" value="1"/>
</dbReference>
<dbReference type="InterPro" id="IPR036638">
    <property type="entry name" value="HLH_DNA-bd_sf"/>
</dbReference>
<dbReference type="Pfam" id="PF09388">
    <property type="entry name" value="SpoOE-like"/>
    <property type="match status" value="1"/>
</dbReference>
<evidence type="ECO:0000313" key="1">
    <source>
        <dbReference type="EMBL" id="HJF30407.1"/>
    </source>
</evidence>
<dbReference type="InterPro" id="IPR037208">
    <property type="entry name" value="Spo0E-like_sf"/>
</dbReference>
<dbReference type="SUPFAM" id="SSF140500">
    <property type="entry name" value="BAS1536-like"/>
    <property type="match status" value="1"/>
</dbReference>
<protein>
    <submittedName>
        <fullName evidence="1">Aspartyl-phosphate phosphatase Spo0E family protein</fullName>
    </submittedName>
</protein>
<name>A0A921FWT1_SPOPS</name>
<evidence type="ECO:0000313" key="2">
    <source>
        <dbReference type="Proteomes" id="UP000698173"/>
    </source>
</evidence>
<dbReference type="AlphaFoldDB" id="A0A921FWT1"/>